<sequence length="148" mass="16218">MADRHEVCTVDQLEPGDRTIVEIEGLPHSVGVFNVDGEFHAIANVCPHQLAPLCEGTLTGEVVAENVGEFEQTRSGEIIRCPWHGWKFDIADGTSLFNPHAVRTRTYETGVEMPDAEACAYGTELAGDEPPIETYDTEIEDATVVVYV</sequence>
<evidence type="ECO:0000256" key="4">
    <source>
        <dbReference type="ARBA" id="ARBA00023014"/>
    </source>
</evidence>
<evidence type="ECO:0000256" key="1">
    <source>
        <dbReference type="ARBA" id="ARBA00022714"/>
    </source>
</evidence>
<gene>
    <name evidence="6" type="ORF">D8Y22_04770</name>
</gene>
<dbReference type="Pfam" id="PF00355">
    <property type="entry name" value="Rieske"/>
    <property type="match status" value="1"/>
</dbReference>
<keyword evidence="2" id="KW-0479">Metal-binding</keyword>
<proteinExistence type="predicted"/>
<feature type="domain" description="Rieske" evidence="5">
    <location>
        <begin position="5"/>
        <end position="118"/>
    </location>
</feature>
<dbReference type="EMBL" id="RBZW01000013">
    <property type="protein sequence ID" value="THE65990.1"/>
    <property type="molecule type" value="Genomic_DNA"/>
</dbReference>
<dbReference type="InterPro" id="IPR036922">
    <property type="entry name" value="Rieske_2Fe-2S_sf"/>
</dbReference>
<dbReference type="PANTHER" id="PTHR21496">
    <property type="entry name" value="FERREDOXIN-RELATED"/>
    <property type="match status" value="1"/>
</dbReference>
<keyword evidence="4" id="KW-0411">Iron-sulfur</keyword>
<accession>A0A4S3TQS8</accession>
<keyword evidence="7" id="KW-1185">Reference proteome</keyword>
<protein>
    <submittedName>
        <fullName evidence="6">Rieske (2Fe-2S) protein</fullName>
    </submittedName>
</protein>
<dbReference type="GO" id="GO:0046872">
    <property type="term" value="F:metal ion binding"/>
    <property type="evidence" value="ECO:0007669"/>
    <property type="project" value="UniProtKB-KW"/>
</dbReference>
<dbReference type="InterPro" id="IPR017941">
    <property type="entry name" value="Rieske_2Fe-2S"/>
</dbReference>
<evidence type="ECO:0000259" key="5">
    <source>
        <dbReference type="PROSITE" id="PS51296"/>
    </source>
</evidence>
<dbReference type="Proteomes" id="UP000318864">
    <property type="component" value="Unassembled WGS sequence"/>
</dbReference>
<dbReference type="PANTHER" id="PTHR21496:SF23">
    <property type="entry name" value="3-PHENYLPROPIONATE_CINNAMIC ACID DIOXYGENASE FERREDOXIN SUBUNIT"/>
    <property type="match status" value="1"/>
</dbReference>
<dbReference type="Gene3D" id="2.102.10.10">
    <property type="entry name" value="Rieske [2Fe-2S] iron-sulphur domain"/>
    <property type="match status" value="1"/>
</dbReference>
<organism evidence="6 7">
    <name type="scientific">Salinadaptatus halalkaliphilus</name>
    <dbReference type="NCBI Taxonomy" id="2419781"/>
    <lineage>
        <taxon>Archaea</taxon>
        <taxon>Methanobacteriati</taxon>
        <taxon>Methanobacteriota</taxon>
        <taxon>Stenosarchaea group</taxon>
        <taxon>Halobacteria</taxon>
        <taxon>Halobacteriales</taxon>
        <taxon>Natrialbaceae</taxon>
        <taxon>Salinadaptatus</taxon>
    </lineage>
</organism>
<dbReference type="AlphaFoldDB" id="A0A4S3TQS8"/>
<dbReference type="GO" id="GO:0051537">
    <property type="term" value="F:2 iron, 2 sulfur cluster binding"/>
    <property type="evidence" value="ECO:0007669"/>
    <property type="project" value="UniProtKB-KW"/>
</dbReference>
<name>A0A4S3TQS8_9EURY</name>
<evidence type="ECO:0000256" key="3">
    <source>
        <dbReference type="ARBA" id="ARBA00023004"/>
    </source>
</evidence>
<dbReference type="CDD" id="cd03467">
    <property type="entry name" value="Rieske"/>
    <property type="match status" value="1"/>
</dbReference>
<dbReference type="OrthoDB" id="6837at2157"/>
<dbReference type="RefSeq" id="WP_141463576.1">
    <property type="nucleotide sequence ID" value="NZ_RBZW01000013.1"/>
</dbReference>
<comment type="caution">
    <text evidence="6">The sequence shown here is derived from an EMBL/GenBank/DDBJ whole genome shotgun (WGS) entry which is preliminary data.</text>
</comment>
<keyword evidence="3" id="KW-0408">Iron</keyword>
<keyword evidence="1" id="KW-0001">2Fe-2S</keyword>
<evidence type="ECO:0000313" key="7">
    <source>
        <dbReference type="Proteomes" id="UP000318864"/>
    </source>
</evidence>
<dbReference type="SUPFAM" id="SSF50022">
    <property type="entry name" value="ISP domain"/>
    <property type="match status" value="1"/>
</dbReference>
<dbReference type="PROSITE" id="PS51296">
    <property type="entry name" value="RIESKE"/>
    <property type="match status" value="1"/>
</dbReference>
<reference evidence="6 7" key="1">
    <citation type="submission" date="2018-10" db="EMBL/GenBank/DDBJ databases">
        <title>Natronolimnobius sp. XQ-INN 246 isolated from Inner Mongolia Autonomous Region of China.</title>
        <authorList>
            <person name="Xue Q."/>
        </authorList>
    </citation>
    <scope>NUCLEOTIDE SEQUENCE [LARGE SCALE GENOMIC DNA]</scope>
    <source>
        <strain evidence="6 7">XQ-INN 246</strain>
    </source>
</reference>
<evidence type="ECO:0000313" key="6">
    <source>
        <dbReference type="EMBL" id="THE65990.1"/>
    </source>
</evidence>
<evidence type="ECO:0000256" key="2">
    <source>
        <dbReference type="ARBA" id="ARBA00022723"/>
    </source>
</evidence>